<dbReference type="AlphaFoldDB" id="A0A4R6WAI8"/>
<name>A0A4R6WAI8_9SPHI</name>
<evidence type="ECO:0000259" key="1">
    <source>
        <dbReference type="Pfam" id="PF09346"/>
    </source>
</evidence>
<evidence type="ECO:0000313" key="2">
    <source>
        <dbReference type="EMBL" id="TDQ73895.1"/>
    </source>
</evidence>
<organism evidence="2 3">
    <name type="scientific">Sphingobacterium yanglingense</name>
    <dbReference type="NCBI Taxonomy" id="1437280"/>
    <lineage>
        <taxon>Bacteria</taxon>
        <taxon>Pseudomonadati</taxon>
        <taxon>Bacteroidota</taxon>
        <taxon>Sphingobacteriia</taxon>
        <taxon>Sphingobacteriales</taxon>
        <taxon>Sphingobacteriaceae</taxon>
        <taxon>Sphingobacterium</taxon>
    </lineage>
</organism>
<gene>
    <name evidence="2" type="ORF">CLV99_4333</name>
</gene>
<dbReference type="Pfam" id="PF09346">
    <property type="entry name" value="SMI1_KNR4"/>
    <property type="match status" value="1"/>
</dbReference>
<dbReference type="RefSeq" id="WP_211348601.1">
    <property type="nucleotide sequence ID" value="NZ_SNYV01000018.1"/>
</dbReference>
<dbReference type="InterPro" id="IPR037883">
    <property type="entry name" value="Knr4/Smi1-like_sf"/>
</dbReference>
<proteinExistence type="predicted"/>
<feature type="domain" description="Knr4/Smi1-like" evidence="1">
    <location>
        <begin position="7"/>
        <end position="138"/>
    </location>
</feature>
<evidence type="ECO:0000313" key="3">
    <source>
        <dbReference type="Proteomes" id="UP000295292"/>
    </source>
</evidence>
<dbReference type="EMBL" id="SNYV01000018">
    <property type="protein sequence ID" value="TDQ73895.1"/>
    <property type="molecule type" value="Genomic_DNA"/>
</dbReference>
<keyword evidence="3" id="KW-1185">Reference proteome</keyword>
<dbReference type="SUPFAM" id="SSF160631">
    <property type="entry name" value="SMI1/KNR4-like"/>
    <property type="match status" value="1"/>
</dbReference>
<dbReference type="InterPro" id="IPR018958">
    <property type="entry name" value="Knr4/Smi1-like_dom"/>
</dbReference>
<accession>A0A4R6WAI8</accession>
<dbReference type="Proteomes" id="UP000295292">
    <property type="component" value="Unassembled WGS sequence"/>
</dbReference>
<reference evidence="2 3" key="1">
    <citation type="submission" date="2019-03" db="EMBL/GenBank/DDBJ databases">
        <title>Genomic Encyclopedia of Archaeal and Bacterial Type Strains, Phase II (KMG-II): from individual species to whole genera.</title>
        <authorList>
            <person name="Goeker M."/>
        </authorList>
    </citation>
    <scope>NUCLEOTIDE SEQUENCE [LARGE SCALE GENOMIC DNA]</scope>
    <source>
        <strain evidence="2 3">DSM 28353</strain>
    </source>
</reference>
<dbReference type="Gene3D" id="3.40.1580.10">
    <property type="entry name" value="SMI1/KNR4-like"/>
    <property type="match status" value="1"/>
</dbReference>
<protein>
    <submittedName>
        <fullName evidence="2">SMI1/KNR4 family protein SUKH-1</fullName>
    </submittedName>
</protein>
<sequence length="239" mass="27723">MNIAITALNELEEELHIDYPETYKKLYVNGMLDSGETGIDWLERTFPKLKLNPPLLLFAEDIEIWDPVTYKAGIAEIMNREVYDIASKYRFVPIGKNGGGDLYVLQYDLQNGENIPVTFFPHDDCMAEVLANNIQDFIFRQLLEAIREIDDYALFYEEEEKNIKTNLSNQLRTHRPYLTVGQIAILEEIYTRNIFAYTYKLPNGSEEEVKGLATFGEVEEILKREIGFAHLNKQFDYTA</sequence>
<comment type="caution">
    <text evidence="2">The sequence shown here is derived from an EMBL/GenBank/DDBJ whole genome shotgun (WGS) entry which is preliminary data.</text>
</comment>